<feature type="compositionally biased region" description="Basic residues" evidence="3">
    <location>
        <begin position="842"/>
        <end position="853"/>
    </location>
</feature>
<gene>
    <name evidence="7" type="ORF">OTU49_005262</name>
</gene>
<feature type="region of interest" description="Disordered" evidence="3">
    <location>
        <begin position="40"/>
        <end position="99"/>
    </location>
</feature>
<keyword evidence="1" id="KW-0479">Metal-binding</keyword>
<dbReference type="Gene3D" id="3.30.60.20">
    <property type="match status" value="1"/>
</dbReference>
<feature type="compositionally biased region" description="Polar residues" evidence="3">
    <location>
        <begin position="877"/>
        <end position="894"/>
    </location>
</feature>
<evidence type="ECO:0000313" key="8">
    <source>
        <dbReference type="Proteomes" id="UP001445076"/>
    </source>
</evidence>
<feature type="compositionally biased region" description="Basic and acidic residues" evidence="3">
    <location>
        <begin position="859"/>
        <end position="870"/>
    </location>
</feature>
<evidence type="ECO:0000256" key="3">
    <source>
        <dbReference type="SAM" id="MobiDB-lite"/>
    </source>
</evidence>
<name>A0AAW0X7J1_CHEQU</name>
<dbReference type="PROSITE" id="PS50081">
    <property type="entry name" value="ZF_DAG_PE_2"/>
    <property type="match status" value="1"/>
</dbReference>
<dbReference type="InterPro" id="IPR002219">
    <property type="entry name" value="PKC_DAG/PE"/>
</dbReference>
<evidence type="ECO:0000256" key="4">
    <source>
        <dbReference type="SAM" id="Phobius"/>
    </source>
</evidence>
<evidence type="ECO:0000256" key="1">
    <source>
        <dbReference type="ARBA" id="ARBA00022723"/>
    </source>
</evidence>
<evidence type="ECO:0000256" key="2">
    <source>
        <dbReference type="ARBA" id="ARBA00022833"/>
    </source>
</evidence>
<keyword evidence="8" id="KW-1185">Reference proteome</keyword>
<keyword evidence="2" id="KW-0862">Zinc</keyword>
<keyword evidence="4" id="KW-0472">Membrane</keyword>
<dbReference type="EMBL" id="JARKIK010000046">
    <property type="protein sequence ID" value="KAK8735676.1"/>
    <property type="molecule type" value="Genomic_DNA"/>
</dbReference>
<proteinExistence type="predicted"/>
<dbReference type="AlphaFoldDB" id="A0AAW0X7J1"/>
<dbReference type="CDD" id="cd08678">
    <property type="entry name" value="C2_C21orf25-like"/>
    <property type="match status" value="1"/>
</dbReference>
<organism evidence="7 8">
    <name type="scientific">Cherax quadricarinatus</name>
    <name type="common">Australian red claw crayfish</name>
    <dbReference type="NCBI Taxonomy" id="27406"/>
    <lineage>
        <taxon>Eukaryota</taxon>
        <taxon>Metazoa</taxon>
        <taxon>Ecdysozoa</taxon>
        <taxon>Arthropoda</taxon>
        <taxon>Crustacea</taxon>
        <taxon>Multicrustacea</taxon>
        <taxon>Malacostraca</taxon>
        <taxon>Eumalacostraca</taxon>
        <taxon>Eucarida</taxon>
        <taxon>Decapoda</taxon>
        <taxon>Pleocyemata</taxon>
        <taxon>Astacidea</taxon>
        <taxon>Parastacoidea</taxon>
        <taxon>Parastacidae</taxon>
        <taxon>Cherax</taxon>
    </lineage>
</organism>
<comment type="caution">
    <text evidence="7">The sequence shown here is derived from an EMBL/GenBank/DDBJ whole genome shotgun (WGS) entry which is preliminary data.</text>
</comment>
<dbReference type="InterPro" id="IPR046349">
    <property type="entry name" value="C1-like_sf"/>
</dbReference>
<dbReference type="Pfam" id="PF00168">
    <property type="entry name" value="C2"/>
    <property type="match status" value="1"/>
</dbReference>
<dbReference type="PROSITE" id="PS00479">
    <property type="entry name" value="ZF_DAG_PE_1"/>
    <property type="match status" value="1"/>
</dbReference>
<evidence type="ECO:0000259" key="5">
    <source>
        <dbReference type="PROSITE" id="PS50004"/>
    </source>
</evidence>
<keyword evidence="4" id="KW-0812">Transmembrane</keyword>
<dbReference type="CDD" id="cd20831">
    <property type="entry name" value="C1_dGM13116p-like"/>
    <property type="match status" value="1"/>
</dbReference>
<reference evidence="7 8" key="1">
    <citation type="journal article" date="2024" name="BMC Genomics">
        <title>Genome assembly of redclaw crayfish (Cherax quadricarinatus) provides insights into its immune adaptation and hypoxia tolerance.</title>
        <authorList>
            <person name="Liu Z."/>
            <person name="Zheng J."/>
            <person name="Li H."/>
            <person name="Fang K."/>
            <person name="Wang S."/>
            <person name="He J."/>
            <person name="Zhou D."/>
            <person name="Weng S."/>
            <person name="Chi M."/>
            <person name="Gu Z."/>
            <person name="He J."/>
            <person name="Li F."/>
            <person name="Wang M."/>
        </authorList>
    </citation>
    <scope>NUCLEOTIDE SEQUENCE [LARGE SCALE GENOMIC DNA]</scope>
    <source>
        <strain evidence="7">ZL_2023a</strain>
    </source>
</reference>
<dbReference type="Gene3D" id="2.60.40.150">
    <property type="entry name" value="C2 domain"/>
    <property type="match status" value="1"/>
</dbReference>
<protein>
    <submittedName>
        <fullName evidence="7">Uncharacterized protein</fullName>
    </submittedName>
</protein>
<evidence type="ECO:0000259" key="6">
    <source>
        <dbReference type="PROSITE" id="PS50081"/>
    </source>
</evidence>
<dbReference type="Pfam" id="PF00130">
    <property type="entry name" value="C1_1"/>
    <property type="match status" value="1"/>
</dbReference>
<feature type="region of interest" description="Disordered" evidence="3">
    <location>
        <begin position="778"/>
        <end position="901"/>
    </location>
</feature>
<dbReference type="SUPFAM" id="SSF49562">
    <property type="entry name" value="C2 domain (Calcium/lipid-binding domain, CaLB)"/>
    <property type="match status" value="1"/>
</dbReference>
<dbReference type="Proteomes" id="UP001445076">
    <property type="component" value="Unassembled WGS sequence"/>
</dbReference>
<sequence>MDTLNTLLVGWMIFVALILIIGTFFYYKFINHFESSDFGRPQDTQPQGELQEKKQVKETRAASGKSGPAAPPVPPAKKPTIVPDRAEEPVSPPVATGADPDAVRWTNNVFTWLYNSVDGAPAIKKTWLHTINENTVKTALETGILVEVVEIYKTSPAPALYNMVVDCSPTDSMTITCDCDATIYLRLGTTRTQGDKTTESEYACAVRPLRGRLNIAAVAPELTAVVKFDGWPEVSLKLEGIRNNAVGLDEQQMLDVIDEVLTSALRNSVLDVSFQTNKTFPRFRRARQVPDPIIPVGYDSMVRELQTHPPSAPRKQKKKNRLGSVHDEEIEEAGESFTALTFSSNLSKQINLTTSEEQLIARNLHKYPSLENSDMGDDISEFYKSWEENYVPATGVAHVDVQKVKAPVTVSQTNPKEDTKTQNFVLVASNRSKLIDEPRTADCVQEIEEEEEPELVPHLKQNVEDEPCIRRRSRSPLLLGKPKLEEPEESLELEEGENLNTLQLHKTDLVDKSLTGTSGFGPLPSLPGLQKGPFVSALSSTTTGQSTGIPGLNGKRLLVKIVKATGVGCENLVSEAYAVVEMDEPPQKFTTSIMKDTSSPFWDEQFLFDLSGSTLELLFEVYDKKNGKFLGLGIVGIEELVATPSQRQIIPLQSRPYENDEVSGSLTVEFLFLDRADLPEHTLRSSATSQSITPKGDLITTTTTTYVKAPESPDVIVNGGDGVAAAVLRDIEGKKDVVVNNASKSTMIIHASRKPDEEYLPALPVQDLTALTTTATTTTPTITTTPTHDIGTTTSLMPTTPTTTISTSTNTTNVDGTEPNETDERGRSRGSHRKRDSFFGTLKKRFSRSKVRSKSVDPSARDTSMDRDASVGRSLSAERSANLSRASDEQQVNPPSLRDTIAPRLLSVPANISGDGGSTRSSLSDASAISSSSTRTYVNEASTLIIETSENGVFKHYLIPLALQQKSKWRKKGLKLHIFGEHTFVAKHMSSSTPCEVCHKTLGRRFGKQGYVCRDCGFKCHKPCHVKTETVCPNSTINTMDLEYVKDAREERRAWIKKARAT</sequence>
<dbReference type="InterPro" id="IPR000008">
    <property type="entry name" value="C2_dom"/>
</dbReference>
<accession>A0AAW0X7J1</accession>
<feature type="compositionally biased region" description="Basic and acidic residues" evidence="3">
    <location>
        <begin position="50"/>
        <end position="60"/>
    </location>
</feature>
<feature type="domain" description="C2" evidence="5">
    <location>
        <begin position="538"/>
        <end position="657"/>
    </location>
</feature>
<dbReference type="InterPro" id="IPR035892">
    <property type="entry name" value="C2_domain_sf"/>
</dbReference>
<dbReference type="InterPro" id="IPR039934">
    <property type="entry name" value="C2CD2/C2CD2L"/>
</dbReference>
<dbReference type="GO" id="GO:0046872">
    <property type="term" value="F:metal ion binding"/>
    <property type="evidence" value="ECO:0007669"/>
    <property type="project" value="UniProtKB-KW"/>
</dbReference>
<dbReference type="PANTHER" id="PTHR21119:SF5">
    <property type="entry name" value="C2 DOMAIN-CONTAINING PROTEIN"/>
    <property type="match status" value="1"/>
</dbReference>
<feature type="transmembrane region" description="Helical" evidence="4">
    <location>
        <begin position="7"/>
        <end position="27"/>
    </location>
</feature>
<feature type="domain" description="Phorbol-ester/DAG-type" evidence="6">
    <location>
        <begin position="981"/>
        <end position="1032"/>
    </location>
</feature>
<dbReference type="SUPFAM" id="SSF57889">
    <property type="entry name" value="Cysteine-rich domain"/>
    <property type="match status" value="1"/>
</dbReference>
<dbReference type="PROSITE" id="PS50004">
    <property type="entry name" value="C2"/>
    <property type="match status" value="1"/>
</dbReference>
<feature type="compositionally biased region" description="Low complexity" evidence="3">
    <location>
        <begin position="778"/>
        <end position="812"/>
    </location>
</feature>
<dbReference type="PANTHER" id="PTHR21119">
    <property type="entry name" value="C2 DOMAIN-CONTAINING PROTEIN"/>
    <property type="match status" value="1"/>
</dbReference>
<keyword evidence="4" id="KW-1133">Transmembrane helix</keyword>
<evidence type="ECO:0000313" key="7">
    <source>
        <dbReference type="EMBL" id="KAK8735676.1"/>
    </source>
</evidence>
<dbReference type="SMART" id="SM00109">
    <property type="entry name" value="C1"/>
    <property type="match status" value="1"/>
</dbReference>
<dbReference type="SMART" id="SM00239">
    <property type="entry name" value="C2"/>
    <property type="match status" value="1"/>
</dbReference>